<accession>A0A9D1Z8A3</accession>
<dbReference type="EMBL" id="DXCO01000027">
    <property type="protein sequence ID" value="HIY78069.1"/>
    <property type="molecule type" value="Genomic_DNA"/>
</dbReference>
<evidence type="ECO:0000313" key="2">
    <source>
        <dbReference type="Proteomes" id="UP000824135"/>
    </source>
</evidence>
<sequence length="120" mass="12964">MKKIKKIFVSILFGKKESPALQGNACGARVIRIDREAPRRSEQAEKPLRAAAVAAVRGAFPEEFALRAAAGEKLARRAVSVQDANAFSDALDEMIAGLSSLRGLNTTERELIGSAHRLFS</sequence>
<reference evidence="1" key="1">
    <citation type="journal article" date="2021" name="PeerJ">
        <title>Extensive microbial diversity within the chicken gut microbiome revealed by metagenomics and culture.</title>
        <authorList>
            <person name="Gilroy R."/>
            <person name="Ravi A."/>
            <person name="Getino M."/>
            <person name="Pursley I."/>
            <person name="Horton D.L."/>
            <person name="Alikhan N.F."/>
            <person name="Baker D."/>
            <person name="Gharbi K."/>
            <person name="Hall N."/>
            <person name="Watson M."/>
            <person name="Adriaenssens E.M."/>
            <person name="Foster-Nyarko E."/>
            <person name="Jarju S."/>
            <person name="Secka A."/>
            <person name="Antonio M."/>
            <person name="Oren A."/>
            <person name="Chaudhuri R.R."/>
            <person name="La Ragione R."/>
            <person name="Hildebrand F."/>
            <person name="Pallen M.J."/>
        </authorList>
    </citation>
    <scope>NUCLEOTIDE SEQUENCE</scope>
    <source>
        <strain evidence="1">CHK199-9574</strain>
    </source>
</reference>
<reference evidence="1" key="2">
    <citation type="submission" date="2021-04" db="EMBL/GenBank/DDBJ databases">
        <authorList>
            <person name="Gilroy R."/>
        </authorList>
    </citation>
    <scope>NUCLEOTIDE SEQUENCE</scope>
    <source>
        <strain evidence="1">CHK199-9574</strain>
    </source>
</reference>
<gene>
    <name evidence="1" type="ORF">H9728_03405</name>
</gene>
<evidence type="ECO:0000313" key="1">
    <source>
        <dbReference type="EMBL" id="HIY78069.1"/>
    </source>
</evidence>
<protein>
    <submittedName>
        <fullName evidence="1">Uncharacterized protein</fullName>
    </submittedName>
</protein>
<proteinExistence type="predicted"/>
<comment type="caution">
    <text evidence="1">The sequence shown here is derived from an EMBL/GenBank/DDBJ whole genome shotgun (WGS) entry which is preliminary data.</text>
</comment>
<name>A0A9D1Z8A3_9FIRM</name>
<dbReference type="AlphaFoldDB" id="A0A9D1Z8A3"/>
<dbReference type="Proteomes" id="UP000824135">
    <property type="component" value="Unassembled WGS sequence"/>
</dbReference>
<organism evidence="1 2">
    <name type="scientific">Candidatus Borkfalkia excrementavium</name>
    <dbReference type="NCBI Taxonomy" id="2838505"/>
    <lineage>
        <taxon>Bacteria</taxon>
        <taxon>Bacillati</taxon>
        <taxon>Bacillota</taxon>
        <taxon>Clostridia</taxon>
        <taxon>Christensenellales</taxon>
        <taxon>Christensenellaceae</taxon>
        <taxon>Candidatus Borkfalkia</taxon>
    </lineage>
</organism>